<feature type="compositionally biased region" description="Basic and acidic residues" evidence="1">
    <location>
        <begin position="398"/>
        <end position="418"/>
    </location>
</feature>
<feature type="compositionally biased region" description="Basic and acidic residues" evidence="1">
    <location>
        <begin position="11"/>
        <end position="21"/>
    </location>
</feature>
<comment type="caution">
    <text evidence="2">The sequence shown here is derived from an EMBL/GenBank/DDBJ whole genome shotgun (WGS) entry which is preliminary data.</text>
</comment>
<keyword evidence="3" id="KW-1185">Reference proteome</keyword>
<feature type="compositionally biased region" description="Low complexity" evidence="1">
    <location>
        <begin position="432"/>
        <end position="443"/>
    </location>
</feature>
<reference evidence="2" key="1">
    <citation type="journal article" date="2020" name="Stud. Mycol.">
        <title>101 Dothideomycetes genomes: a test case for predicting lifestyles and emergence of pathogens.</title>
        <authorList>
            <person name="Haridas S."/>
            <person name="Albert R."/>
            <person name="Binder M."/>
            <person name="Bloem J."/>
            <person name="Labutti K."/>
            <person name="Salamov A."/>
            <person name="Andreopoulos B."/>
            <person name="Baker S."/>
            <person name="Barry K."/>
            <person name="Bills G."/>
            <person name="Bluhm B."/>
            <person name="Cannon C."/>
            <person name="Castanera R."/>
            <person name="Culley D."/>
            <person name="Daum C."/>
            <person name="Ezra D."/>
            <person name="Gonzalez J."/>
            <person name="Henrissat B."/>
            <person name="Kuo A."/>
            <person name="Liang C."/>
            <person name="Lipzen A."/>
            <person name="Lutzoni F."/>
            <person name="Magnuson J."/>
            <person name="Mondo S."/>
            <person name="Nolan M."/>
            <person name="Ohm R."/>
            <person name="Pangilinan J."/>
            <person name="Park H.-J."/>
            <person name="Ramirez L."/>
            <person name="Alfaro M."/>
            <person name="Sun H."/>
            <person name="Tritt A."/>
            <person name="Yoshinaga Y."/>
            <person name="Zwiers L.-H."/>
            <person name="Turgeon B."/>
            <person name="Goodwin S."/>
            <person name="Spatafora J."/>
            <person name="Crous P."/>
            <person name="Grigoriev I."/>
        </authorList>
    </citation>
    <scope>NUCLEOTIDE SEQUENCE</scope>
    <source>
        <strain evidence="2">CBS 260.36</strain>
    </source>
</reference>
<feature type="region of interest" description="Disordered" evidence="1">
    <location>
        <begin position="240"/>
        <end position="444"/>
    </location>
</feature>
<accession>A0A9P4JA52</accession>
<evidence type="ECO:0000313" key="3">
    <source>
        <dbReference type="Proteomes" id="UP000799439"/>
    </source>
</evidence>
<protein>
    <submittedName>
        <fullName evidence="2">Uncharacterized protein</fullName>
    </submittedName>
</protein>
<feature type="compositionally biased region" description="Polar residues" evidence="1">
    <location>
        <begin position="250"/>
        <end position="259"/>
    </location>
</feature>
<feature type="compositionally biased region" description="Low complexity" evidence="1">
    <location>
        <begin position="489"/>
        <end position="503"/>
    </location>
</feature>
<feature type="region of interest" description="Disordered" evidence="1">
    <location>
        <begin position="658"/>
        <end position="694"/>
    </location>
</feature>
<feature type="region of interest" description="Disordered" evidence="1">
    <location>
        <begin position="1"/>
        <end position="88"/>
    </location>
</feature>
<feature type="compositionally biased region" description="Polar residues" evidence="1">
    <location>
        <begin position="456"/>
        <end position="465"/>
    </location>
</feature>
<feature type="compositionally biased region" description="Basic and acidic residues" evidence="1">
    <location>
        <begin position="158"/>
        <end position="171"/>
    </location>
</feature>
<feature type="compositionally biased region" description="Polar residues" evidence="1">
    <location>
        <begin position="182"/>
        <end position="209"/>
    </location>
</feature>
<dbReference type="EMBL" id="ML996082">
    <property type="protein sequence ID" value="KAF2155935.1"/>
    <property type="molecule type" value="Genomic_DNA"/>
</dbReference>
<dbReference type="Proteomes" id="UP000799439">
    <property type="component" value="Unassembled WGS sequence"/>
</dbReference>
<feature type="compositionally biased region" description="Polar residues" evidence="1">
    <location>
        <begin position="577"/>
        <end position="595"/>
    </location>
</feature>
<proteinExistence type="predicted"/>
<evidence type="ECO:0000256" key="1">
    <source>
        <dbReference type="SAM" id="MobiDB-lite"/>
    </source>
</evidence>
<dbReference type="OrthoDB" id="4117770at2759"/>
<dbReference type="AlphaFoldDB" id="A0A9P4JA52"/>
<feature type="compositionally biased region" description="Low complexity" evidence="1">
    <location>
        <begin position="466"/>
        <end position="482"/>
    </location>
</feature>
<evidence type="ECO:0000313" key="2">
    <source>
        <dbReference type="EMBL" id="KAF2155935.1"/>
    </source>
</evidence>
<feature type="compositionally biased region" description="Low complexity" evidence="1">
    <location>
        <begin position="66"/>
        <end position="78"/>
    </location>
</feature>
<name>A0A9P4JA52_9PEZI</name>
<feature type="compositionally biased region" description="Low complexity" evidence="1">
    <location>
        <begin position="37"/>
        <end position="58"/>
    </location>
</feature>
<feature type="region of interest" description="Disordered" evidence="1">
    <location>
        <begin position="456"/>
        <end position="508"/>
    </location>
</feature>
<organism evidence="2 3">
    <name type="scientific">Myriangium duriaei CBS 260.36</name>
    <dbReference type="NCBI Taxonomy" id="1168546"/>
    <lineage>
        <taxon>Eukaryota</taxon>
        <taxon>Fungi</taxon>
        <taxon>Dikarya</taxon>
        <taxon>Ascomycota</taxon>
        <taxon>Pezizomycotina</taxon>
        <taxon>Dothideomycetes</taxon>
        <taxon>Dothideomycetidae</taxon>
        <taxon>Myriangiales</taxon>
        <taxon>Myriangiaceae</taxon>
        <taxon>Myriangium</taxon>
    </lineage>
</organism>
<feature type="compositionally biased region" description="Polar residues" evidence="1">
    <location>
        <begin position="283"/>
        <end position="297"/>
    </location>
</feature>
<feature type="compositionally biased region" description="Polar residues" evidence="1">
    <location>
        <begin position="304"/>
        <end position="315"/>
    </location>
</feature>
<feature type="region of interest" description="Disordered" evidence="1">
    <location>
        <begin position="561"/>
        <end position="595"/>
    </location>
</feature>
<gene>
    <name evidence="2" type="ORF">K461DRAFT_84630</name>
</gene>
<feature type="compositionally biased region" description="Polar residues" evidence="1">
    <location>
        <begin position="125"/>
        <end position="143"/>
    </location>
</feature>
<sequence>MATALQPRLHLNVDSRHRPGDSQDVSPISPLHTLSERNSPSIPRRASSAGRASSANPSTRSGHSNATSSTSSTTTTATTKKKKHGSMMNFFTLKDPSTKAFDKLAAQHKEQQALNATRSPSIVGTFGVSSQKLPSNVPKTNSKWDGLPQASRNNPRNSQDKPRHSHERKDSLWSAIKRRPSNAASRSSVGSLKTASTQDNSPRPSTTVSPDDKALSMPNRTVSPVLESDCLPAIEPLSSLADDLIPPSPAVSSLDQSVITDPGVAKAQERQTLQPLQIDKSHTSAAQVSPTSPQPTTRAEDHSQSATDSETSQTRFYDDTDDELYSKSPSSEKPHDSPLQLNHKDFQAHQTTAQDDAPHGKPKLLSTPPSSQELAPSAPCIDHQERITRADGPSSDHTSFEGRSDRRPSWDRIRHDSDEGIALVQAKGPYLSNSSHSRSPSTSTVFIAPAKVSEQYTRSLHSSHAPSNSHSQPRSRSRSTTPPARPLHSSAGPEPAPSAAYAAHSRQVSNSTVTSHALSLLPGEASPKLMQAATVQVQPAPVTHIDYVRPARHSHIAARPNTAQPLPLRDTTRPSRTKNFSKPFNTTPNSPNQVSTPLSAASDGFPVIQPLAQRRDFHRRLSSGEVLPGLHDDDTEIAKNYALSVGFWETATAAAASRGRVLSDPGPIPVADDNDTIPFSSRLEGPFDPASALF</sequence>
<feature type="compositionally biased region" description="Basic and acidic residues" evidence="1">
    <location>
        <begin position="330"/>
        <end position="347"/>
    </location>
</feature>
<feature type="region of interest" description="Disordered" evidence="1">
    <location>
        <begin position="125"/>
        <end position="223"/>
    </location>
</feature>